<reference evidence="1" key="2">
    <citation type="journal article" date="2015" name="Fish Shellfish Immunol.">
        <title>Early steps in the European eel (Anguilla anguilla)-Vibrio vulnificus interaction in the gills: Role of the RtxA13 toxin.</title>
        <authorList>
            <person name="Callol A."/>
            <person name="Pajuelo D."/>
            <person name="Ebbesson L."/>
            <person name="Teles M."/>
            <person name="MacKenzie S."/>
            <person name="Amaro C."/>
        </authorList>
    </citation>
    <scope>NUCLEOTIDE SEQUENCE</scope>
</reference>
<reference evidence="1" key="1">
    <citation type="submission" date="2014-11" db="EMBL/GenBank/DDBJ databases">
        <authorList>
            <person name="Amaro Gonzalez C."/>
        </authorList>
    </citation>
    <scope>NUCLEOTIDE SEQUENCE</scope>
</reference>
<protein>
    <submittedName>
        <fullName evidence="1">Uncharacterized protein</fullName>
    </submittedName>
</protein>
<proteinExistence type="predicted"/>
<accession>A0A0E9XRM6</accession>
<organism evidence="1">
    <name type="scientific">Anguilla anguilla</name>
    <name type="common">European freshwater eel</name>
    <name type="synonym">Muraena anguilla</name>
    <dbReference type="NCBI Taxonomy" id="7936"/>
    <lineage>
        <taxon>Eukaryota</taxon>
        <taxon>Metazoa</taxon>
        <taxon>Chordata</taxon>
        <taxon>Craniata</taxon>
        <taxon>Vertebrata</taxon>
        <taxon>Euteleostomi</taxon>
        <taxon>Actinopterygii</taxon>
        <taxon>Neopterygii</taxon>
        <taxon>Teleostei</taxon>
        <taxon>Anguilliformes</taxon>
        <taxon>Anguillidae</taxon>
        <taxon>Anguilla</taxon>
    </lineage>
</organism>
<name>A0A0E9XRM6_ANGAN</name>
<evidence type="ECO:0000313" key="1">
    <source>
        <dbReference type="EMBL" id="JAI04511.1"/>
    </source>
</evidence>
<dbReference type="AlphaFoldDB" id="A0A0E9XRM6"/>
<sequence length="38" mass="4389">MDTIREKELLSAVLCGEWKRGHSILAERWGDAVQHQQP</sequence>
<dbReference type="EMBL" id="GBXM01004067">
    <property type="protein sequence ID" value="JAI04511.1"/>
    <property type="molecule type" value="Transcribed_RNA"/>
</dbReference>